<keyword evidence="1" id="KW-0732">Signal</keyword>
<evidence type="ECO:0000259" key="2">
    <source>
        <dbReference type="SMART" id="SM00909"/>
    </source>
</evidence>
<evidence type="ECO:0000313" key="3">
    <source>
        <dbReference type="EMBL" id="QEK13408.1"/>
    </source>
</evidence>
<keyword evidence="4" id="KW-1185">Reference proteome</keyword>
<evidence type="ECO:0000256" key="1">
    <source>
        <dbReference type="SAM" id="SignalP"/>
    </source>
</evidence>
<feature type="domain" description="GerMN" evidence="2">
    <location>
        <begin position="64"/>
        <end position="149"/>
    </location>
</feature>
<dbReference type="KEGG" id="crs:FQB35_14650"/>
<dbReference type="Proteomes" id="UP000324646">
    <property type="component" value="Chromosome"/>
</dbReference>
<accession>A0A5C0SJJ2</accession>
<organism evidence="3 4">
    <name type="scientific">Crassaminicella thermophila</name>
    <dbReference type="NCBI Taxonomy" id="2599308"/>
    <lineage>
        <taxon>Bacteria</taxon>
        <taxon>Bacillati</taxon>
        <taxon>Bacillota</taxon>
        <taxon>Clostridia</taxon>
        <taxon>Eubacteriales</taxon>
        <taxon>Clostridiaceae</taxon>
        <taxon>Crassaminicella</taxon>
    </lineage>
</organism>
<dbReference type="RefSeq" id="WP_148810580.1">
    <property type="nucleotide sequence ID" value="NZ_CP042243.1"/>
</dbReference>
<reference evidence="3 4" key="1">
    <citation type="submission" date="2019-07" db="EMBL/GenBank/DDBJ databases">
        <title>Complete genome of Crassaminicella thermophila SY095.</title>
        <authorList>
            <person name="Li X."/>
        </authorList>
    </citation>
    <scope>NUCLEOTIDE SEQUENCE [LARGE SCALE GENOMIC DNA]</scope>
    <source>
        <strain evidence="3 4">SY095</strain>
    </source>
</reference>
<dbReference type="OrthoDB" id="1954033at2"/>
<dbReference type="SMART" id="SM00909">
    <property type="entry name" value="Germane"/>
    <property type="match status" value="1"/>
</dbReference>
<proteinExistence type="predicted"/>
<gene>
    <name evidence="3" type="ORF">FQB35_14650</name>
</gene>
<dbReference type="PROSITE" id="PS51257">
    <property type="entry name" value="PROKAR_LIPOPROTEIN"/>
    <property type="match status" value="1"/>
</dbReference>
<protein>
    <submittedName>
        <fullName evidence="3">GerMN domain-containing protein</fullName>
    </submittedName>
</protein>
<sequence>MKKSICLLCIILLFVSGCTSINNSKHEIEVTLYYANEAYIETGNEALDKFITVKKKINPTNNHVLSILNELKKDPNIENANTQINKDLIFLDAKIENGIAYVNVSSQNLNGGSLQEFFIIGQIVYSLTSLEDVQKVQFLVDGKKQETLMGHYTIDKPFDENLDQ</sequence>
<dbReference type="Pfam" id="PF10646">
    <property type="entry name" value="Germane"/>
    <property type="match status" value="1"/>
</dbReference>
<dbReference type="InterPro" id="IPR019606">
    <property type="entry name" value="GerMN"/>
</dbReference>
<name>A0A5C0SJJ2_CRATE</name>
<feature type="signal peptide" evidence="1">
    <location>
        <begin position="1"/>
        <end position="21"/>
    </location>
</feature>
<evidence type="ECO:0000313" key="4">
    <source>
        <dbReference type="Proteomes" id="UP000324646"/>
    </source>
</evidence>
<feature type="chain" id="PRO_5039476334" evidence="1">
    <location>
        <begin position="22"/>
        <end position="164"/>
    </location>
</feature>
<dbReference type="AlphaFoldDB" id="A0A5C0SJJ2"/>
<dbReference type="EMBL" id="CP042243">
    <property type="protein sequence ID" value="QEK13408.1"/>
    <property type="molecule type" value="Genomic_DNA"/>
</dbReference>